<dbReference type="KEGG" id="vg:80559269"/>
<dbReference type="Proteomes" id="UP000326272">
    <property type="component" value="Segment"/>
</dbReference>
<name>A0A5J6T4D0_9CAUD</name>
<dbReference type="RefSeq" id="YP_010842476.1">
    <property type="nucleotide sequence ID" value="NC_079141.1"/>
</dbReference>
<dbReference type="InterPro" id="IPR057369">
    <property type="entry name" value="VG15"/>
</dbReference>
<reference evidence="1 2" key="1">
    <citation type="submission" date="2019-08" db="EMBL/GenBank/DDBJ databases">
        <authorList>
            <person name="Birge L.R."/>
            <person name="Bivans L.D."/>
            <person name="Blakestad S.M."/>
            <person name="Chesley E.K."/>
            <person name="Frank J.E."/>
            <person name="Hoagland S."/>
            <person name="Hultquist J."/>
            <person name="Lee N.R."/>
            <person name="Pena P.B."/>
            <person name="Ramsey E.P."/>
            <person name="Chia C."/>
            <person name="Gurney S.M.R."/>
            <person name="Garlena R.A."/>
            <person name="Russell D.A."/>
            <person name="Pope W.H."/>
            <person name="Jacobs-Sera D."/>
            <person name="Hatfull G.F."/>
        </authorList>
    </citation>
    <scope>NUCLEOTIDE SEQUENCE [LARGE SCALE GENOMIC DNA]</scope>
</reference>
<gene>
    <name evidence="1" type="primary">6</name>
    <name evidence="1" type="ORF">SEA_GIBBOUS_6</name>
</gene>
<organism evidence="1 2">
    <name type="scientific">Gordonia phage Gibbous</name>
    <dbReference type="NCBI Taxonomy" id="2652405"/>
    <lineage>
        <taxon>Viruses</taxon>
        <taxon>Duplodnaviria</taxon>
        <taxon>Heunggongvirae</taxon>
        <taxon>Uroviricota</taxon>
        <taxon>Caudoviricetes</taxon>
        <taxon>Aziravirus</taxon>
        <taxon>Aziravirus gibbous</taxon>
    </lineage>
</organism>
<evidence type="ECO:0000313" key="2">
    <source>
        <dbReference type="Proteomes" id="UP000326272"/>
    </source>
</evidence>
<sequence>MMDGYVDLADPLMEMAQELGIEYYNLAGKTDDAGVAGPLPPRDALQSNVINAVTKGDATTGLTMLSGSLQRQVFSSARRTVETSAENEPGALWARRARPEACGWCKMMATREDVYSSASAALKHSGAEGKRHNDDRYHDECHCLAVAVRPGRMYSPPSYARKWEDEYTEITRVVGTDPSAIAAAWDQLAS</sequence>
<dbReference type="GeneID" id="80559269"/>
<accession>A0A5J6T4D0</accession>
<proteinExistence type="predicted"/>
<protein>
    <submittedName>
        <fullName evidence="1">MuF-like minor capsid protein</fullName>
    </submittedName>
</protein>
<dbReference type="EMBL" id="MN310549">
    <property type="protein sequence ID" value="QFG05083.1"/>
    <property type="molecule type" value="Genomic_DNA"/>
</dbReference>
<evidence type="ECO:0000313" key="1">
    <source>
        <dbReference type="EMBL" id="QFG05083.1"/>
    </source>
</evidence>
<keyword evidence="2" id="KW-1185">Reference proteome</keyword>
<dbReference type="Pfam" id="PF25310">
    <property type="entry name" value="VG15"/>
    <property type="match status" value="1"/>
</dbReference>